<organism evidence="3 4">
    <name type="scientific">Methylococcus capsulatus</name>
    <dbReference type="NCBI Taxonomy" id="414"/>
    <lineage>
        <taxon>Bacteria</taxon>
        <taxon>Pseudomonadati</taxon>
        <taxon>Pseudomonadota</taxon>
        <taxon>Gammaproteobacteria</taxon>
        <taxon>Methylococcales</taxon>
        <taxon>Methylococcaceae</taxon>
        <taxon>Methylococcus</taxon>
    </lineage>
</organism>
<keyword evidence="4" id="KW-1185">Reference proteome</keyword>
<evidence type="ECO:0000313" key="3">
    <source>
        <dbReference type="EMBL" id="WWF02517.1"/>
    </source>
</evidence>
<keyword evidence="1" id="KW-0732">Signal</keyword>
<protein>
    <submittedName>
        <fullName evidence="3">Spore coat U domain-containing protein</fullName>
    </submittedName>
</protein>
<evidence type="ECO:0000256" key="1">
    <source>
        <dbReference type="SAM" id="SignalP"/>
    </source>
</evidence>
<dbReference type="PANTHER" id="PTHR37089:SF1">
    <property type="entry name" value="MEMBRANE PROTEIN"/>
    <property type="match status" value="1"/>
</dbReference>
<proteinExistence type="predicted"/>
<dbReference type="InterPro" id="IPR007893">
    <property type="entry name" value="Spore_coat_U/FanG"/>
</dbReference>
<dbReference type="EMBL" id="CP104311">
    <property type="protein sequence ID" value="WWF02517.1"/>
    <property type="molecule type" value="Genomic_DNA"/>
</dbReference>
<evidence type="ECO:0000313" key="4">
    <source>
        <dbReference type="Proteomes" id="UP001359308"/>
    </source>
</evidence>
<accession>A0ABZ2F5L0</accession>
<dbReference type="Pfam" id="PF05229">
    <property type="entry name" value="SCPU"/>
    <property type="match status" value="1"/>
</dbReference>
<sequence length="181" mass="18658">MNTLSKHAFLRRTAGFASLAIAFFLAGPGTAKADASASLNVTATVASKCKIDSTTTGLSFGDYDPTDTTDATANNGQIQVKCTKGSTHSITMGPGTGTGANCTGTPVRYMKQGTDQLQYALYQDSSFSTVWGCTTGTGGNAYSYSASSNNYSNITVYGKIPAGQDVPAGSYSDTVTVTVVF</sequence>
<dbReference type="Proteomes" id="UP001359308">
    <property type="component" value="Chromosome"/>
</dbReference>
<feature type="chain" id="PRO_5047196361" evidence="1">
    <location>
        <begin position="34"/>
        <end position="181"/>
    </location>
</feature>
<gene>
    <name evidence="3" type="ORF">N4J17_02550</name>
</gene>
<dbReference type="InterPro" id="IPR053167">
    <property type="entry name" value="Spore_coat_component"/>
</dbReference>
<reference evidence="3 4" key="1">
    <citation type="submission" date="2022-09" db="EMBL/GenBank/DDBJ databases">
        <authorList>
            <person name="Giprobiosintez L."/>
        </authorList>
    </citation>
    <scope>NUCLEOTIDE SEQUENCE [LARGE SCALE GENOMIC DNA]</scope>
    <source>
        <strain evidence="4">VKPM-B-12549 (GBS-15)</strain>
    </source>
</reference>
<name>A0ABZ2F5L0_METCP</name>
<dbReference type="SMART" id="SM00972">
    <property type="entry name" value="SCPU"/>
    <property type="match status" value="1"/>
</dbReference>
<feature type="signal peptide" evidence="1">
    <location>
        <begin position="1"/>
        <end position="33"/>
    </location>
</feature>
<feature type="domain" description="Spore coat protein U/FanG" evidence="2">
    <location>
        <begin position="36"/>
        <end position="178"/>
    </location>
</feature>
<dbReference type="PANTHER" id="PTHR37089">
    <property type="entry name" value="PROTEIN U-RELATED"/>
    <property type="match status" value="1"/>
</dbReference>
<evidence type="ECO:0000259" key="2">
    <source>
        <dbReference type="Pfam" id="PF05229"/>
    </source>
</evidence>
<dbReference type="RefSeq" id="WP_198322335.1">
    <property type="nucleotide sequence ID" value="NZ_CP104311.1"/>
</dbReference>